<gene>
    <name evidence="1" type="ORF">O181_057527</name>
</gene>
<dbReference type="EMBL" id="AVOT02026194">
    <property type="protein sequence ID" value="MBW0517812.1"/>
    <property type="molecule type" value="Genomic_DNA"/>
</dbReference>
<evidence type="ECO:0000313" key="2">
    <source>
        <dbReference type="Proteomes" id="UP000765509"/>
    </source>
</evidence>
<organism evidence="1 2">
    <name type="scientific">Austropuccinia psidii MF-1</name>
    <dbReference type="NCBI Taxonomy" id="1389203"/>
    <lineage>
        <taxon>Eukaryota</taxon>
        <taxon>Fungi</taxon>
        <taxon>Dikarya</taxon>
        <taxon>Basidiomycota</taxon>
        <taxon>Pucciniomycotina</taxon>
        <taxon>Pucciniomycetes</taxon>
        <taxon>Pucciniales</taxon>
        <taxon>Sphaerophragmiaceae</taxon>
        <taxon>Austropuccinia</taxon>
    </lineage>
</organism>
<reference evidence="1" key="1">
    <citation type="submission" date="2021-03" db="EMBL/GenBank/DDBJ databases">
        <title>Draft genome sequence of rust myrtle Austropuccinia psidii MF-1, a brazilian biotype.</title>
        <authorList>
            <person name="Quecine M.C."/>
            <person name="Pachon D.M.R."/>
            <person name="Bonatelli M.L."/>
            <person name="Correr F.H."/>
            <person name="Franceschini L.M."/>
            <person name="Leite T.F."/>
            <person name="Margarido G.R.A."/>
            <person name="Almeida C.A."/>
            <person name="Ferrarezi J.A."/>
            <person name="Labate C.A."/>
        </authorList>
    </citation>
    <scope>NUCLEOTIDE SEQUENCE</scope>
    <source>
        <strain evidence="1">MF-1</strain>
    </source>
</reference>
<proteinExistence type="predicted"/>
<comment type="caution">
    <text evidence="1">The sequence shown here is derived from an EMBL/GenBank/DDBJ whole genome shotgun (WGS) entry which is preliminary data.</text>
</comment>
<protein>
    <submittedName>
        <fullName evidence="1">Uncharacterized protein</fullName>
    </submittedName>
</protein>
<accession>A0A9Q3HVJ0</accession>
<dbReference type="Proteomes" id="UP000765509">
    <property type="component" value="Unassembled WGS sequence"/>
</dbReference>
<name>A0A9Q3HVJ0_9BASI</name>
<dbReference type="AlphaFoldDB" id="A0A9Q3HVJ0"/>
<sequence length="115" mass="13427">MSQFVVQTQEQLDFIKTLSEELQRNAILQEATIKAIQESCAELRKVSEETNKGMDQVFEEENNCKRDRDCLDQDINKLFKVYQNLKPQPQGHALDIPYHQEDIKPDSILGKKARY</sequence>
<keyword evidence="2" id="KW-1185">Reference proteome</keyword>
<evidence type="ECO:0000313" key="1">
    <source>
        <dbReference type="EMBL" id="MBW0517812.1"/>
    </source>
</evidence>